<dbReference type="AlphaFoldDB" id="A0A183ELJ1"/>
<evidence type="ECO:0000313" key="3">
    <source>
        <dbReference type="WBParaSite" id="GPUH_0002185901-mRNA-1"/>
    </source>
</evidence>
<accession>A0A183ELJ1</accession>
<sequence>MQSKEHCYKYEIEWKYERFVTHFQCDPKRYPVISVHNFDNIGDFYAFLLCSGIAREKMRIVERMLIVRMKNNVSELSFDLHRDLGNFKDTRSEVTISLIRQAAKLKLCMDILNLRTILIQPGGEISGTQT</sequence>
<dbReference type="Proteomes" id="UP000271098">
    <property type="component" value="Unassembled WGS sequence"/>
</dbReference>
<dbReference type="EMBL" id="UYRT01093581">
    <property type="protein sequence ID" value="VDN39003.1"/>
    <property type="molecule type" value="Genomic_DNA"/>
</dbReference>
<proteinExistence type="predicted"/>
<organism evidence="3">
    <name type="scientific">Gongylonema pulchrum</name>
    <dbReference type="NCBI Taxonomy" id="637853"/>
    <lineage>
        <taxon>Eukaryota</taxon>
        <taxon>Metazoa</taxon>
        <taxon>Ecdysozoa</taxon>
        <taxon>Nematoda</taxon>
        <taxon>Chromadorea</taxon>
        <taxon>Rhabditida</taxon>
        <taxon>Spirurina</taxon>
        <taxon>Spiruromorpha</taxon>
        <taxon>Spiruroidea</taxon>
        <taxon>Gongylonematidae</taxon>
        <taxon>Gongylonema</taxon>
    </lineage>
</organism>
<evidence type="ECO:0000313" key="1">
    <source>
        <dbReference type="EMBL" id="VDN39003.1"/>
    </source>
</evidence>
<reference evidence="1 2" key="2">
    <citation type="submission" date="2018-11" db="EMBL/GenBank/DDBJ databases">
        <authorList>
            <consortium name="Pathogen Informatics"/>
        </authorList>
    </citation>
    <scope>NUCLEOTIDE SEQUENCE [LARGE SCALE GENOMIC DNA]</scope>
</reference>
<protein>
    <submittedName>
        <fullName evidence="3">CMD domain-containing protein</fullName>
    </submittedName>
</protein>
<reference evidence="3" key="1">
    <citation type="submission" date="2016-06" db="UniProtKB">
        <authorList>
            <consortium name="WormBaseParasite"/>
        </authorList>
    </citation>
    <scope>IDENTIFICATION</scope>
</reference>
<dbReference type="WBParaSite" id="GPUH_0002185901-mRNA-1">
    <property type="protein sequence ID" value="GPUH_0002185901-mRNA-1"/>
    <property type="gene ID" value="GPUH_0002185901"/>
</dbReference>
<name>A0A183ELJ1_9BILA</name>
<keyword evidence="2" id="KW-1185">Reference proteome</keyword>
<gene>
    <name evidence="1" type="ORF">GPUH_LOCUS21827</name>
</gene>
<evidence type="ECO:0000313" key="2">
    <source>
        <dbReference type="Proteomes" id="UP000271098"/>
    </source>
</evidence>